<keyword evidence="8" id="KW-0704">Schiff base</keyword>
<evidence type="ECO:0000256" key="7">
    <source>
        <dbReference type="ARBA" id="ARBA00023239"/>
    </source>
</evidence>
<evidence type="ECO:0000256" key="1">
    <source>
        <dbReference type="ARBA" id="ARBA00001928"/>
    </source>
</evidence>
<comment type="cofactor">
    <cofactor evidence="1">
        <name>pyruvate</name>
        <dbReference type="ChEBI" id="CHEBI:15361"/>
    </cofactor>
</comment>
<dbReference type="InterPro" id="IPR003826">
    <property type="entry name" value="AdoMetDC_fam_prok"/>
</dbReference>
<organism evidence="10 11">
    <name type="scientific">Desulforhabdus amnigena</name>
    <dbReference type="NCBI Taxonomy" id="40218"/>
    <lineage>
        <taxon>Bacteria</taxon>
        <taxon>Pseudomonadati</taxon>
        <taxon>Thermodesulfobacteriota</taxon>
        <taxon>Syntrophobacteria</taxon>
        <taxon>Syntrophobacterales</taxon>
        <taxon>Syntrophobacteraceae</taxon>
        <taxon>Desulforhabdus</taxon>
    </lineage>
</organism>
<accession>A0A9W6CXU6</accession>
<gene>
    <name evidence="10" type="ORF">DAMNIGENAA_12440</name>
</gene>
<dbReference type="Proteomes" id="UP001144372">
    <property type="component" value="Unassembled WGS sequence"/>
</dbReference>
<comment type="caution">
    <text evidence="10">The sequence shown here is derived from an EMBL/GenBank/DDBJ whole genome shotgun (WGS) entry which is preliminary data.</text>
</comment>
<reference evidence="10" key="1">
    <citation type="submission" date="2022-12" db="EMBL/GenBank/DDBJ databases">
        <title>Reference genome sequencing for broad-spectrum identification of bacterial and archaeal isolates by mass spectrometry.</title>
        <authorList>
            <person name="Sekiguchi Y."/>
            <person name="Tourlousse D.M."/>
        </authorList>
    </citation>
    <scope>NUCLEOTIDE SEQUENCE</scope>
    <source>
        <strain evidence="10">ASRB1</strain>
    </source>
</reference>
<dbReference type="Gene3D" id="3.60.90.10">
    <property type="entry name" value="S-adenosylmethionine decarboxylase"/>
    <property type="match status" value="1"/>
</dbReference>
<keyword evidence="4" id="KW-0745">Spermidine biosynthesis</keyword>
<dbReference type="Pfam" id="PF02675">
    <property type="entry name" value="AdoMet_dc"/>
    <property type="match status" value="1"/>
</dbReference>
<dbReference type="EMBL" id="BSDR01000001">
    <property type="protein sequence ID" value="GLI33811.1"/>
    <property type="molecule type" value="Genomic_DNA"/>
</dbReference>
<evidence type="ECO:0000256" key="8">
    <source>
        <dbReference type="ARBA" id="ARBA00023270"/>
    </source>
</evidence>
<dbReference type="PANTHER" id="PTHR33866">
    <property type="entry name" value="S-ADENOSYLMETHIONINE DECARBOXYLASE PROENZYME"/>
    <property type="match status" value="1"/>
</dbReference>
<evidence type="ECO:0000256" key="4">
    <source>
        <dbReference type="ARBA" id="ARBA00023066"/>
    </source>
</evidence>
<evidence type="ECO:0000313" key="10">
    <source>
        <dbReference type="EMBL" id="GLI33811.1"/>
    </source>
</evidence>
<dbReference type="InterPro" id="IPR016067">
    <property type="entry name" value="S-AdoMet_deCO2ase_core"/>
</dbReference>
<evidence type="ECO:0000256" key="2">
    <source>
        <dbReference type="ARBA" id="ARBA00022793"/>
    </source>
</evidence>
<keyword evidence="5" id="KW-0620">Polyamine biosynthesis</keyword>
<dbReference type="NCBIfam" id="TIGR03330">
    <property type="entry name" value="SAM_DCase_Bsu"/>
    <property type="match status" value="1"/>
</dbReference>
<dbReference type="GO" id="GO:0008295">
    <property type="term" value="P:spermidine biosynthetic process"/>
    <property type="evidence" value="ECO:0007669"/>
    <property type="project" value="UniProtKB-KW"/>
</dbReference>
<dbReference type="AlphaFoldDB" id="A0A9W6CXU6"/>
<name>A0A9W6CXU6_9BACT</name>
<evidence type="ECO:0000256" key="5">
    <source>
        <dbReference type="ARBA" id="ARBA00023115"/>
    </source>
</evidence>
<evidence type="ECO:0000256" key="3">
    <source>
        <dbReference type="ARBA" id="ARBA00022813"/>
    </source>
</evidence>
<keyword evidence="7" id="KW-0456">Lyase</keyword>
<keyword evidence="2" id="KW-0210">Decarboxylase</keyword>
<dbReference type="PANTHER" id="PTHR33866:SF2">
    <property type="entry name" value="S-ADENOSYLMETHIONINE DECARBOXYLASE PROENZYME"/>
    <property type="match status" value="1"/>
</dbReference>
<sequence>MLGGRETLCGFSENVTVLERKWEVTAMGRGKPEFGFGVHLMVDGYGCERTTLEDMGLIYNFLDDYPSQMEMTKIMPPYVFRYSGVVPEDWGVSGFVLIAESHISIHTFPEKQYLSLDMFSCKPFDTELAVENVKKYFEIQKYEMKVLDRGQEFPNAIHESAQVVRMDRMLMQRSR</sequence>
<keyword evidence="6" id="KW-0865">Zymogen</keyword>
<dbReference type="InterPro" id="IPR017716">
    <property type="entry name" value="S-AdoMet_deCOase_pro-enz"/>
</dbReference>
<evidence type="ECO:0000313" key="11">
    <source>
        <dbReference type="Proteomes" id="UP001144372"/>
    </source>
</evidence>
<evidence type="ECO:0000256" key="9">
    <source>
        <dbReference type="ARBA" id="ARBA00023317"/>
    </source>
</evidence>
<keyword evidence="11" id="KW-1185">Reference proteome</keyword>
<keyword evidence="9" id="KW-0670">Pyruvate</keyword>
<evidence type="ECO:0000256" key="6">
    <source>
        <dbReference type="ARBA" id="ARBA00023145"/>
    </source>
</evidence>
<dbReference type="SUPFAM" id="SSF56276">
    <property type="entry name" value="S-adenosylmethionine decarboxylase"/>
    <property type="match status" value="1"/>
</dbReference>
<keyword evidence="3" id="KW-0068">Autocatalytic cleavage</keyword>
<protein>
    <submittedName>
        <fullName evidence="10">Adenosylmethionine decarboxylase</fullName>
    </submittedName>
</protein>
<dbReference type="GO" id="GO:0004014">
    <property type="term" value="F:adenosylmethionine decarboxylase activity"/>
    <property type="evidence" value="ECO:0007669"/>
    <property type="project" value="InterPro"/>
</dbReference>
<proteinExistence type="predicted"/>
<dbReference type="GO" id="GO:0005829">
    <property type="term" value="C:cytosol"/>
    <property type="evidence" value="ECO:0007669"/>
    <property type="project" value="TreeGrafter"/>
</dbReference>